<gene>
    <name evidence="2" type="ORF">AFM12_16640</name>
</gene>
<dbReference type="EMBL" id="LGTQ01000013">
    <property type="protein sequence ID" value="KPM46866.1"/>
    <property type="molecule type" value="Genomic_DNA"/>
</dbReference>
<feature type="chain" id="PRO_5006135521" evidence="1">
    <location>
        <begin position="25"/>
        <end position="366"/>
    </location>
</feature>
<dbReference type="AlphaFoldDB" id="A0A0P7B944"/>
<keyword evidence="1" id="KW-0732">Signal</keyword>
<comment type="caution">
    <text evidence="2">The sequence shown here is derived from an EMBL/GenBank/DDBJ whole genome shotgun (WGS) entry which is preliminary data.</text>
</comment>
<accession>A0A0P7B944</accession>
<dbReference type="STRING" id="1605367.AFM12_16640"/>
<proteinExistence type="predicted"/>
<evidence type="ECO:0000313" key="2">
    <source>
        <dbReference type="EMBL" id="KPM46866.1"/>
    </source>
</evidence>
<keyword evidence="3" id="KW-1185">Reference proteome</keyword>
<dbReference type="Proteomes" id="UP000050454">
    <property type="component" value="Unassembled WGS sequence"/>
</dbReference>
<protein>
    <submittedName>
        <fullName evidence="2">Uncharacterized protein</fullName>
    </submittedName>
</protein>
<organism evidence="2 3">
    <name type="scientific">Jiulongibacter sediminis</name>
    <dbReference type="NCBI Taxonomy" id="1605367"/>
    <lineage>
        <taxon>Bacteria</taxon>
        <taxon>Pseudomonadati</taxon>
        <taxon>Bacteroidota</taxon>
        <taxon>Cytophagia</taxon>
        <taxon>Cytophagales</taxon>
        <taxon>Leadbetterellaceae</taxon>
        <taxon>Jiulongibacter</taxon>
    </lineage>
</organism>
<sequence>MIKMKHSIIPTFILSICIFNVAEAQVNEIQNNTTSVTILPGSINSTHISNNVNALNKDNLVLGKDALLGYSVTGPVTSASGNVVIGHDAMNRGFNGNDNVVLGKNSGYWSVFSDRNVAIGADALYSNSPNSGLGNNNDDNVAIGYHAMKNFWSYNSSNVGIGSLALENPSNSTVSVGFRSGNGGADRSVLLGHEAGYTGGFYNNVLIGYQAGFWETSADKLYIENSNSSTPLIGGDFVNDVVSINRPISSLSGTPNDKFQVGGNVKVYGNMAITGSRISTLSDFSSDFALNDQQFLVFYVGTGGHTVTLPSALPFVAYEFKIINQGGGAITTSVPFRTGLGTTSQTIPASSVLHIISDGTNWRKIN</sequence>
<feature type="signal peptide" evidence="1">
    <location>
        <begin position="1"/>
        <end position="24"/>
    </location>
</feature>
<evidence type="ECO:0000256" key="1">
    <source>
        <dbReference type="SAM" id="SignalP"/>
    </source>
</evidence>
<reference evidence="2 3" key="1">
    <citation type="submission" date="2015-07" db="EMBL/GenBank/DDBJ databases">
        <title>The draft genome sequence of Leadbetterella sp. JN14-9.</title>
        <authorList>
            <person name="Liu Y."/>
            <person name="Du J."/>
            <person name="Shao Z."/>
        </authorList>
    </citation>
    <scope>NUCLEOTIDE SEQUENCE [LARGE SCALE GENOMIC DNA]</scope>
    <source>
        <strain evidence="2 3">JN14-9</strain>
    </source>
</reference>
<evidence type="ECO:0000313" key="3">
    <source>
        <dbReference type="Proteomes" id="UP000050454"/>
    </source>
</evidence>
<name>A0A0P7B944_9BACT</name>